<gene>
    <name evidence="2" type="ORF">TRITD_1Bv1G032250</name>
</gene>
<dbReference type="Gramene" id="TRITD1Bv1G032250.4">
    <property type="protein sequence ID" value="TRITD1Bv1G032250.4"/>
    <property type="gene ID" value="TRITD1Bv1G032250"/>
</dbReference>
<evidence type="ECO:0000256" key="1">
    <source>
        <dbReference type="SAM" id="MobiDB-lite"/>
    </source>
</evidence>
<protein>
    <submittedName>
        <fullName evidence="2">Uncharacterized protein</fullName>
    </submittedName>
</protein>
<sequence>MYVVKQDGRTETVHFNKIMVRLKKLSYGHFDKSTMTRARRAEGLRRRSASGYTWVSPPASSTSSPPRPPPHSPPPSLTMPLLRRGLLCPTCRQVEIVCVALVNKEHSCRKVQERIGKLLSFSLVS</sequence>
<dbReference type="EMBL" id="LT934112">
    <property type="protein sequence ID" value="VAH13790.1"/>
    <property type="molecule type" value="Genomic_DNA"/>
</dbReference>
<dbReference type="Proteomes" id="UP000324705">
    <property type="component" value="Chromosome 1B"/>
</dbReference>
<evidence type="ECO:0000313" key="2">
    <source>
        <dbReference type="EMBL" id="VAH13790.1"/>
    </source>
</evidence>
<keyword evidence="3" id="KW-1185">Reference proteome</keyword>
<feature type="compositionally biased region" description="Pro residues" evidence="1">
    <location>
        <begin position="65"/>
        <end position="77"/>
    </location>
</feature>
<accession>A0A9R0QNK6</accession>
<feature type="region of interest" description="Disordered" evidence="1">
    <location>
        <begin position="38"/>
        <end position="79"/>
    </location>
</feature>
<name>A0A9R0QNK6_TRITD</name>
<reference evidence="2 3" key="1">
    <citation type="submission" date="2017-09" db="EMBL/GenBank/DDBJ databases">
        <authorList>
            <consortium name="International Durum Wheat Genome Sequencing Consortium (IDWGSC)"/>
            <person name="Milanesi L."/>
        </authorList>
    </citation>
    <scope>NUCLEOTIDE SEQUENCE [LARGE SCALE GENOMIC DNA]</scope>
    <source>
        <strain evidence="3">cv. Svevo</strain>
    </source>
</reference>
<dbReference type="AlphaFoldDB" id="A0A9R0QNK6"/>
<organism evidence="2 3">
    <name type="scientific">Triticum turgidum subsp. durum</name>
    <name type="common">Durum wheat</name>
    <name type="synonym">Triticum durum</name>
    <dbReference type="NCBI Taxonomy" id="4567"/>
    <lineage>
        <taxon>Eukaryota</taxon>
        <taxon>Viridiplantae</taxon>
        <taxon>Streptophyta</taxon>
        <taxon>Embryophyta</taxon>
        <taxon>Tracheophyta</taxon>
        <taxon>Spermatophyta</taxon>
        <taxon>Magnoliopsida</taxon>
        <taxon>Liliopsida</taxon>
        <taxon>Poales</taxon>
        <taxon>Poaceae</taxon>
        <taxon>BOP clade</taxon>
        <taxon>Pooideae</taxon>
        <taxon>Triticodae</taxon>
        <taxon>Triticeae</taxon>
        <taxon>Triticinae</taxon>
        <taxon>Triticum</taxon>
    </lineage>
</organism>
<evidence type="ECO:0000313" key="3">
    <source>
        <dbReference type="Proteomes" id="UP000324705"/>
    </source>
</evidence>
<proteinExistence type="predicted"/>